<keyword evidence="2 5" id="KW-0808">Transferase</keyword>
<organism evidence="5 6">
    <name type="scientific">Jiella pacifica</name>
    <dbReference type="NCBI Taxonomy" id="2696469"/>
    <lineage>
        <taxon>Bacteria</taxon>
        <taxon>Pseudomonadati</taxon>
        <taxon>Pseudomonadota</taxon>
        <taxon>Alphaproteobacteria</taxon>
        <taxon>Hyphomicrobiales</taxon>
        <taxon>Aurantimonadaceae</taxon>
        <taxon>Jiella</taxon>
    </lineage>
</organism>
<proteinExistence type="predicted"/>
<accession>A0A6N9T3I2</accession>
<protein>
    <recommendedName>
        <fullName evidence="1">aminodeoxychorismate synthase</fullName>
        <ecNumber evidence="1">2.6.1.85</ecNumber>
    </recommendedName>
</protein>
<evidence type="ECO:0000259" key="4">
    <source>
        <dbReference type="Pfam" id="PF04715"/>
    </source>
</evidence>
<dbReference type="PRINTS" id="PR00095">
    <property type="entry name" value="ANTSNTHASEI"/>
</dbReference>
<keyword evidence="5" id="KW-0032">Aminotransferase</keyword>
<dbReference type="Gene3D" id="3.60.120.10">
    <property type="entry name" value="Anthranilate synthase"/>
    <property type="match status" value="1"/>
</dbReference>
<dbReference type="Pfam" id="PF00425">
    <property type="entry name" value="Chorismate_bind"/>
    <property type="match status" value="1"/>
</dbReference>
<dbReference type="Pfam" id="PF04715">
    <property type="entry name" value="Anth_synt_I_N"/>
    <property type="match status" value="1"/>
</dbReference>
<dbReference type="GO" id="GO:0009396">
    <property type="term" value="P:folic acid-containing compound biosynthetic process"/>
    <property type="evidence" value="ECO:0007669"/>
    <property type="project" value="InterPro"/>
</dbReference>
<dbReference type="EC" id="2.6.1.85" evidence="1"/>
<evidence type="ECO:0000259" key="3">
    <source>
        <dbReference type="Pfam" id="PF00425"/>
    </source>
</evidence>
<dbReference type="SUPFAM" id="SSF56322">
    <property type="entry name" value="ADC synthase"/>
    <property type="match status" value="1"/>
</dbReference>
<sequence length="467" mass="50745">MQSREIPFQPPEVAAEKLRPLGSLAFLDSAMQHEALGRYSYVAAAPFAIFTVDAKGAMLDGERLPGPPLQALKAVLARHPTATMPQLPPFQGGAMGMIAYDFAHHLERLTKPADFDPGKPTIRLGLYDAVVAFDLVERRAFLVSTGHPERGEAARAARAAHRLELFEERLSAPLESPVAEAPFPRGFDWRSNVFAPQYRAGIERVREYILDGDIFQANIAQTFRSKLPEGFDPFALYLRLRRTNAAPFGAFFDLGDLQVASSSPERFLSLSGDRVEARPIKGTAKRSDDRAEDERLSAELLASEKDRAENVMIVDLLRNDIARVCEADSVEVPVLCGLESYAAVHHLVSVVTGKLAGGRDATDLIAAAFPGGSITGAPKIRAMEIITEIEKTARGAYCGSLGYLGFDGSMDLNIAIRTVSFEKGEAKLAAGGGITVLSDPSAEYEETFTKATRVFAAFEAASKEDRR</sequence>
<dbReference type="GO" id="GO:0000162">
    <property type="term" value="P:L-tryptophan biosynthetic process"/>
    <property type="evidence" value="ECO:0007669"/>
    <property type="project" value="TreeGrafter"/>
</dbReference>
<dbReference type="InterPro" id="IPR005801">
    <property type="entry name" value="ADC_synthase"/>
</dbReference>
<reference evidence="5 6" key="1">
    <citation type="submission" date="2020-01" db="EMBL/GenBank/DDBJ databases">
        <title>Jiella pacifica sp. nov.</title>
        <authorList>
            <person name="Xue Z."/>
            <person name="Zhu S."/>
            <person name="Chen J."/>
            <person name="Yang J."/>
        </authorList>
    </citation>
    <scope>NUCLEOTIDE SEQUENCE [LARGE SCALE GENOMIC DNA]</scope>
    <source>
        <strain evidence="5 6">40Bstr34</strain>
    </source>
</reference>
<keyword evidence="6" id="KW-1185">Reference proteome</keyword>
<dbReference type="NCBIfam" id="TIGR00553">
    <property type="entry name" value="pabB"/>
    <property type="match status" value="1"/>
</dbReference>
<evidence type="ECO:0000256" key="2">
    <source>
        <dbReference type="ARBA" id="ARBA00022679"/>
    </source>
</evidence>
<name>A0A6N9T3I2_9HYPH</name>
<dbReference type="PANTHER" id="PTHR11236">
    <property type="entry name" value="AMINOBENZOATE/ANTHRANILATE SYNTHASE"/>
    <property type="match status" value="1"/>
</dbReference>
<feature type="domain" description="Chorismate-utilising enzyme C-terminal" evidence="3">
    <location>
        <begin position="197"/>
        <end position="450"/>
    </location>
</feature>
<dbReference type="InterPro" id="IPR015890">
    <property type="entry name" value="Chorismate_C"/>
</dbReference>
<dbReference type="InterPro" id="IPR006805">
    <property type="entry name" value="Anth_synth_I_N"/>
</dbReference>
<dbReference type="PANTHER" id="PTHR11236:SF50">
    <property type="entry name" value="AMINODEOXYCHORISMATE SYNTHASE COMPONENT 1"/>
    <property type="match status" value="1"/>
</dbReference>
<dbReference type="InterPro" id="IPR005802">
    <property type="entry name" value="ADC_synth_comp_1"/>
</dbReference>
<feature type="domain" description="Anthranilate synthase component I N-terminal" evidence="4">
    <location>
        <begin position="11"/>
        <end position="142"/>
    </location>
</feature>
<dbReference type="GO" id="GO:0046820">
    <property type="term" value="F:4-amino-4-deoxychorismate synthase activity"/>
    <property type="evidence" value="ECO:0007669"/>
    <property type="project" value="UniProtKB-EC"/>
</dbReference>
<comment type="caution">
    <text evidence="5">The sequence shown here is derived from an EMBL/GenBank/DDBJ whole genome shotgun (WGS) entry which is preliminary data.</text>
</comment>
<dbReference type="AlphaFoldDB" id="A0A6N9T3I2"/>
<gene>
    <name evidence="5" type="primary">pabB</name>
    <name evidence="5" type="ORF">GTK09_15450</name>
</gene>
<dbReference type="EMBL" id="JAAAMG010000012">
    <property type="protein sequence ID" value="NDW05820.1"/>
    <property type="molecule type" value="Genomic_DNA"/>
</dbReference>
<dbReference type="Proteomes" id="UP000469011">
    <property type="component" value="Unassembled WGS sequence"/>
</dbReference>
<evidence type="ECO:0000256" key="1">
    <source>
        <dbReference type="ARBA" id="ARBA00013139"/>
    </source>
</evidence>
<dbReference type="InterPro" id="IPR019999">
    <property type="entry name" value="Anth_synth_I-like"/>
</dbReference>
<dbReference type="RefSeq" id="WP_163464208.1">
    <property type="nucleotide sequence ID" value="NZ_JAAAMG010000012.1"/>
</dbReference>
<evidence type="ECO:0000313" key="6">
    <source>
        <dbReference type="Proteomes" id="UP000469011"/>
    </source>
</evidence>
<evidence type="ECO:0000313" key="5">
    <source>
        <dbReference type="EMBL" id="NDW05820.1"/>
    </source>
</evidence>